<dbReference type="PROSITE" id="PS50893">
    <property type="entry name" value="ABC_TRANSPORTER_2"/>
    <property type="match status" value="1"/>
</dbReference>
<reference evidence="4 5" key="1">
    <citation type="submission" date="2021-01" db="EMBL/GenBank/DDBJ databases">
        <title>Whole genome shotgun sequence of Actinoplanes humidus NBRC 14915.</title>
        <authorList>
            <person name="Komaki H."/>
            <person name="Tamura T."/>
        </authorList>
    </citation>
    <scope>NUCLEOTIDE SEQUENCE [LARGE SCALE GENOMIC DNA]</scope>
    <source>
        <strain evidence="4 5">NBRC 14915</strain>
    </source>
</reference>
<dbReference type="InterPro" id="IPR027417">
    <property type="entry name" value="P-loop_NTPase"/>
</dbReference>
<comment type="caution">
    <text evidence="4">The sequence shown here is derived from an EMBL/GenBank/DDBJ whole genome shotgun (WGS) entry which is preliminary data.</text>
</comment>
<dbReference type="InterPro" id="IPR017871">
    <property type="entry name" value="ABC_transporter-like_CS"/>
</dbReference>
<gene>
    <name evidence="4" type="ORF">Ahu01nite_016680</name>
</gene>
<dbReference type="Proteomes" id="UP000603200">
    <property type="component" value="Unassembled WGS sequence"/>
</dbReference>
<proteinExistence type="predicted"/>
<dbReference type="InterPro" id="IPR003593">
    <property type="entry name" value="AAA+_ATPase"/>
</dbReference>
<dbReference type="InterPro" id="IPR003439">
    <property type="entry name" value="ABC_transporter-like_ATP-bd"/>
</dbReference>
<evidence type="ECO:0000256" key="1">
    <source>
        <dbReference type="ARBA" id="ARBA00022741"/>
    </source>
</evidence>
<evidence type="ECO:0000313" key="5">
    <source>
        <dbReference type="Proteomes" id="UP000603200"/>
    </source>
</evidence>
<dbReference type="Pfam" id="PF00005">
    <property type="entry name" value="ABC_tran"/>
    <property type="match status" value="1"/>
</dbReference>
<dbReference type="PANTHER" id="PTHR24221">
    <property type="entry name" value="ATP-BINDING CASSETTE SUB-FAMILY B"/>
    <property type="match status" value="1"/>
</dbReference>
<dbReference type="CDD" id="cd03228">
    <property type="entry name" value="ABCC_MRP_Like"/>
    <property type="match status" value="1"/>
</dbReference>
<feature type="domain" description="ABC transporter" evidence="3">
    <location>
        <begin position="1"/>
        <end position="194"/>
    </location>
</feature>
<keyword evidence="1" id="KW-0547">Nucleotide-binding</keyword>
<dbReference type="SMART" id="SM00382">
    <property type="entry name" value="AAA"/>
    <property type="match status" value="1"/>
</dbReference>
<dbReference type="InterPro" id="IPR039421">
    <property type="entry name" value="Type_1_exporter"/>
</dbReference>
<evidence type="ECO:0000259" key="3">
    <source>
        <dbReference type="PROSITE" id="PS50893"/>
    </source>
</evidence>
<dbReference type="PROSITE" id="PS00211">
    <property type="entry name" value="ABC_TRANSPORTER_1"/>
    <property type="match status" value="1"/>
</dbReference>
<sequence>MRFPGRDSPALRLDAVIRPGEVVALTGPSGSGKSTALHVLLGFATPASGRVTIGGIPLADLDPEAWRARLAWVPQRPYLFATTIRDNITLGAPGDPSAAAILAGTEDLELRLGDEGTGLSAGQRQRVAVARAFFRDAPIVLLDEPTANLDAVTAGAVMGAIRRLGSGRTVIMAAHRPELIALADREISLSGVAV</sequence>
<dbReference type="Gene3D" id="3.40.50.300">
    <property type="entry name" value="P-loop containing nucleotide triphosphate hydrolases"/>
    <property type="match status" value="1"/>
</dbReference>
<dbReference type="RefSeq" id="WP_239158712.1">
    <property type="nucleotide sequence ID" value="NZ_BAAATV010000003.1"/>
</dbReference>
<dbReference type="PANTHER" id="PTHR24221:SF590">
    <property type="entry name" value="COMPONENT LINKED WITH THE ASSEMBLY OF CYTOCHROME' TRANSPORT TRANSMEMBRANE ATP-BINDING PROTEIN ABC TRANSPORTER CYDD-RELATED"/>
    <property type="match status" value="1"/>
</dbReference>
<dbReference type="EMBL" id="BOMN01000021">
    <property type="protein sequence ID" value="GIE18566.1"/>
    <property type="molecule type" value="Genomic_DNA"/>
</dbReference>
<dbReference type="SUPFAM" id="SSF52540">
    <property type="entry name" value="P-loop containing nucleoside triphosphate hydrolases"/>
    <property type="match status" value="1"/>
</dbReference>
<evidence type="ECO:0000256" key="2">
    <source>
        <dbReference type="ARBA" id="ARBA00022840"/>
    </source>
</evidence>
<evidence type="ECO:0000313" key="4">
    <source>
        <dbReference type="EMBL" id="GIE18566.1"/>
    </source>
</evidence>
<keyword evidence="5" id="KW-1185">Reference proteome</keyword>
<organism evidence="4 5">
    <name type="scientific">Winogradskya humida</name>
    <dbReference type="NCBI Taxonomy" id="113566"/>
    <lineage>
        <taxon>Bacteria</taxon>
        <taxon>Bacillati</taxon>
        <taxon>Actinomycetota</taxon>
        <taxon>Actinomycetes</taxon>
        <taxon>Micromonosporales</taxon>
        <taxon>Micromonosporaceae</taxon>
        <taxon>Winogradskya</taxon>
    </lineage>
</organism>
<accession>A0ABQ3ZJ09</accession>
<keyword evidence="2" id="KW-0067">ATP-binding</keyword>
<protein>
    <recommendedName>
        <fullName evidence="3">ABC transporter domain-containing protein</fullName>
    </recommendedName>
</protein>
<name>A0ABQ3ZJ09_9ACTN</name>